<keyword evidence="9" id="KW-1185">Reference proteome</keyword>
<keyword evidence="6 7" id="KW-0664">Pyridoxine biosynthesis</keyword>
<comment type="miscellaneous">
    <text evidence="7">The active site is located at the dimer interface.</text>
</comment>
<comment type="subcellular location">
    <subcellularLocation>
        <location evidence="7">Cytoplasm</location>
    </subcellularLocation>
</comment>
<keyword evidence="7" id="KW-0460">Magnesium</keyword>
<keyword evidence="1 7" id="KW-0963">Cytoplasm</keyword>
<evidence type="ECO:0000256" key="4">
    <source>
        <dbReference type="ARBA" id="ARBA00023002"/>
    </source>
</evidence>
<keyword evidence="4 7" id="KW-0560">Oxidoreductase</keyword>
<evidence type="ECO:0000256" key="2">
    <source>
        <dbReference type="ARBA" id="ARBA00022723"/>
    </source>
</evidence>
<feature type="binding site" evidence="7">
    <location>
        <position position="295"/>
    </location>
    <ligand>
        <name>substrate</name>
    </ligand>
</feature>
<dbReference type="Gene3D" id="3.40.718.10">
    <property type="entry name" value="Isopropylmalate Dehydrogenase"/>
    <property type="match status" value="1"/>
</dbReference>
<feature type="binding site" evidence="7">
    <location>
        <position position="137"/>
    </location>
    <ligand>
        <name>substrate</name>
    </ligand>
</feature>
<comment type="catalytic activity">
    <reaction evidence="7">
        <text>4-(phosphooxy)-L-threonine + NAD(+) = 3-amino-2-oxopropyl phosphate + CO2 + NADH</text>
        <dbReference type="Rhea" id="RHEA:32275"/>
        <dbReference type="ChEBI" id="CHEBI:16526"/>
        <dbReference type="ChEBI" id="CHEBI:57279"/>
        <dbReference type="ChEBI" id="CHEBI:57540"/>
        <dbReference type="ChEBI" id="CHEBI:57945"/>
        <dbReference type="ChEBI" id="CHEBI:58452"/>
        <dbReference type="EC" id="1.1.1.262"/>
    </reaction>
</comment>
<dbReference type="EMBL" id="FZQA01000007">
    <property type="protein sequence ID" value="SNT75175.1"/>
    <property type="molecule type" value="Genomic_DNA"/>
</dbReference>
<dbReference type="GO" id="GO:0050897">
    <property type="term" value="F:cobalt ion binding"/>
    <property type="evidence" value="ECO:0007669"/>
    <property type="project" value="UniProtKB-UniRule"/>
</dbReference>
<dbReference type="GO" id="GO:0042823">
    <property type="term" value="P:pyridoxal phosphate biosynthetic process"/>
    <property type="evidence" value="ECO:0007669"/>
    <property type="project" value="UniProtKB-UniRule"/>
</dbReference>
<keyword evidence="2 7" id="KW-0479">Metal-binding</keyword>
<reference evidence="8 9" key="1">
    <citation type="submission" date="2017-07" db="EMBL/GenBank/DDBJ databases">
        <authorList>
            <person name="Sun Z.S."/>
            <person name="Albrecht U."/>
            <person name="Echele G."/>
            <person name="Lee C.C."/>
        </authorList>
    </citation>
    <scope>NUCLEOTIDE SEQUENCE [LARGE SCALE GENOMIC DNA]</scope>
    <source>
        <strain evidence="8 9">CGMCC 1.12710</strain>
    </source>
</reference>
<keyword evidence="3 7" id="KW-0521">NADP</keyword>
<evidence type="ECO:0000313" key="9">
    <source>
        <dbReference type="Proteomes" id="UP000198346"/>
    </source>
</evidence>
<evidence type="ECO:0000256" key="7">
    <source>
        <dbReference type="HAMAP-Rule" id="MF_00536"/>
    </source>
</evidence>
<accession>A0A239PY41</accession>
<keyword evidence="5 7" id="KW-0520">NAD</keyword>
<dbReference type="GO" id="GO:0051287">
    <property type="term" value="F:NAD binding"/>
    <property type="evidence" value="ECO:0007669"/>
    <property type="project" value="InterPro"/>
</dbReference>
<dbReference type="InterPro" id="IPR005255">
    <property type="entry name" value="PdxA_fam"/>
</dbReference>
<feature type="binding site" evidence="7">
    <location>
        <position position="304"/>
    </location>
    <ligand>
        <name>substrate</name>
    </ligand>
</feature>
<gene>
    <name evidence="7" type="primary">pdxA</name>
    <name evidence="8" type="ORF">SAMN06297382_2596</name>
</gene>
<dbReference type="RefSeq" id="WP_089413029.1">
    <property type="nucleotide sequence ID" value="NZ_FZQA01000007.1"/>
</dbReference>
<sequence length="343" mass="35077">MPAARAAPAPLALTMGEPGGVGGEITVAAWRALRRGDPCFYAVDDPARLEALGAPVTQIAEPAEACAAFSERLPVLPLSEPVAARTGAADPTLAPLVIESIRRAVADALVGAASGVVTNPIQKASLISAGFAFPGHTEFLGVLTKDATMPRGPVGERLRGPAMMLAGPALRTVPVTIHVPLAEAVRTLNVEAIVRAGTLAAEALAHDFGIERPRLAVAGLNPHAGEGGALGDEDARIVAPAVEALRAAGIDAAGPLPADTMFHDDARARYDAAICMYHDQALIPAKTLAFHETVNVTLGLPIIRTSPDHGTALGIAGKGLARADSLIAALRLAAAMAERRSAL</sequence>
<dbReference type="NCBIfam" id="TIGR00557">
    <property type="entry name" value="pdxA"/>
    <property type="match status" value="1"/>
</dbReference>
<comment type="cofactor">
    <cofactor evidence="7">
        <name>Zn(2+)</name>
        <dbReference type="ChEBI" id="CHEBI:29105"/>
    </cofactor>
    <cofactor evidence="7">
        <name>Mg(2+)</name>
        <dbReference type="ChEBI" id="CHEBI:18420"/>
    </cofactor>
    <cofactor evidence="7">
        <name>Co(2+)</name>
        <dbReference type="ChEBI" id="CHEBI:48828"/>
    </cofactor>
    <text evidence="7">Binds 1 divalent metal cation per subunit. Can use ions such as Zn(2+), Mg(2+) or Co(2+).</text>
</comment>
<protein>
    <recommendedName>
        <fullName evidence="7">4-hydroxythreonine-4-phosphate dehydrogenase</fullName>
        <ecNumber evidence="7">1.1.1.262</ecNumber>
    </recommendedName>
    <alternativeName>
        <fullName evidence="7">4-(phosphohydroxy)-L-threonine dehydrogenase</fullName>
    </alternativeName>
</protein>
<dbReference type="UniPathway" id="UPA00244">
    <property type="reaction ID" value="UER00312"/>
</dbReference>
<dbReference type="Proteomes" id="UP000198346">
    <property type="component" value="Unassembled WGS sequence"/>
</dbReference>
<dbReference type="OrthoDB" id="9801783at2"/>
<dbReference type="GO" id="GO:0008615">
    <property type="term" value="P:pyridoxine biosynthetic process"/>
    <property type="evidence" value="ECO:0007669"/>
    <property type="project" value="UniProtKB-UniRule"/>
</dbReference>
<feature type="binding site" evidence="7">
    <location>
        <position position="286"/>
    </location>
    <ligand>
        <name>substrate</name>
    </ligand>
</feature>
<evidence type="ECO:0000256" key="5">
    <source>
        <dbReference type="ARBA" id="ARBA00023027"/>
    </source>
</evidence>
<dbReference type="GO" id="GO:0050570">
    <property type="term" value="F:4-hydroxythreonine-4-phosphate dehydrogenase activity"/>
    <property type="evidence" value="ECO:0007669"/>
    <property type="project" value="UniProtKB-UniRule"/>
</dbReference>
<comment type="pathway">
    <text evidence="7">Cofactor biosynthesis; pyridoxine 5'-phosphate biosynthesis; pyridoxine 5'-phosphate from D-erythrose 4-phosphate: step 4/5.</text>
</comment>
<dbReference type="Pfam" id="PF04166">
    <property type="entry name" value="PdxA"/>
    <property type="match status" value="1"/>
</dbReference>
<dbReference type="EC" id="1.1.1.262" evidence="7"/>
<feature type="binding site" evidence="7">
    <location>
        <position position="223"/>
    </location>
    <ligand>
        <name>a divalent metal cation</name>
        <dbReference type="ChEBI" id="CHEBI:60240"/>
        <note>ligand shared between dimeric partners</note>
    </ligand>
</feature>
<dbReference type="InterPro" id="IPR037510">
    <property type="entry name" value="PdxA"/>
</dbReference>
<evidence type="ECO:0000256" key="6">
    <source>
        <dbReference type="ARBA" id="ARBA00023096"/>
    </source>
</evidence>
<dbReference type="GO" id="GO:0005737">
    <property type="term" value="C:cytoplasm"/>
    <property type="evidence" value="ECO:0007669"/>
    <property type="project" value="UniProtKB-SubCell"/>
</dbReference>
<comment type="function">
    <text evidence="7">Catalyzes the NAD(P)-dependent oxidation of 4-(phosphooxy)-L-threonine (HTP) into 2-amino-3-oxo-4-(phosphooxy)butyric acid which spontaneously decarboxylates to form 3-amino-2-oxopropyl phosphate (AHAP).</text>
</comment>
<dbReference type="PANTHER" id="PTHR30004:SF6">
    <property type="entry name" value="D-THREONATE 4-PHOSPHATE DEHYDROGENASE"/>
    <property type="match status" value="1"/>
</dbReference>
<feature type="binding site" evidence="7">
    <location>
        <position position="136"/>
    </location>
    <ligand>
        <name>substrate</name>
    </ligand>
</feature>
<dbReference type="PANTHER" id="PTHR30004">
    <property type="entry name" value="4-HYDROXYTHREONINE-4-PHOSPHATE DEHYDROGENASE"/>
    <property type="match status" value="1"/>
</dbReference>
<comment type="subunit">
    <text evidence="7">Homodimer.</text>
</comment>
<dbReference type="NCBIfam" id="NF003699">
    <property type="entry name" value="PRK05312.1"/>
    <property type="match status" value="1"/>
</dbReference>
<proteinExistence type="inferred from homology"/>
<keyword evidence="7" id="KW-0862">Zinc</keyword>
<evidence type="ECO:0000256" key="3">
    <source>
        <dbReference type="ARBA" id="ARBA00022857"/>
    </source>
</evidence>
<dbReference type="HAMAP" id="MF_00536">
    <property type="entry name" value="PdxA"/>
    <property type="match status" value="1"/>
</dbReference>
<dbReference type="AlphaFoldDB" id="A0A239PY41"/>
<evidence type="ECO:0000313" key="8">
    <source>
        <dbReference type="EMBL" id="SNT75175.1"/>
    </source>
</evidence>
<dbReference type="GO" id="GO:0000287">
    <property type="term" value="F:magnesium ion binding"/>
    <property type="evidence" value="ECO:0007669"/>
    <property type="project" value="UniProtKB-UniRule"/>
</dbReference>
<dbReference type="GO" id="GO:0008270">
    <property type="term" value="F:zinc ion binding"/>
    <property type="evidence" value="ECO:0007669"/>
    <property type="project" value="UniProtKB-UniRule"/>
</dbReference>
<dbReference type="SUPFAM" id="SSF53659">
    <property type="entry name" value="Isocitrate/Isopropylmalate dehydrogenase-like"/>
    <property type="match status" value="1"/>
</dbReference>
<feature type="binding site" evidence="7">
    <location>
        <position position="178"/>
    </location>
    <ligand>
        <name>a divalent metal cation</name>
        <dbReference type="ChEBI" id="CHEBI:60240"/>
        <note>ligand shared between dimeric partners</note>
    </ligand>
</feature>
<comment type="similarity">
    <text evidence="7">Belongs to the PdxA family.</text>
</comment>
<keyword evidence="7" id="KW-0170">Cobalt</keyword>
<feature type="binding site" evidence="7">
    <location>
        <position position="278"/>
    </location>
    <ligand>
        <name>a divalent metal cation</name>
        <dbReference type="ChEBI" id="CHEBI:60240"/>
        <note>ligand shared between dimeric partners</note>
    </ligand>
</feature>
<evidence type="ECO:0000256" key="1">
    <source>
        <dbReference type="ARBA" id="ARBA00022490"/>
    </source>
</evidence>
<organism evidence="8 9">
    <name type="scientific">Amphiplicatus metriothermophilus</name>
    <dbReference type="NCBI Taxonomy" id="1519374"/>
    <lineage>
        <taxon>Bacteria</taxon>
        <taxon>Pseudomonadati</taxon>
        <taxon>Pseudomonadota</taxon>
        <taxon>Alphaproteobacteria</taxon>
        <taxon>Parvularculales</taxon>
        <taxon>Parvularculaceae</taxon>
        <taxon>Amphiplicatus</taxon>
    </lineage>
</organism>
<name>A0A239PY41_9PROT</name>